<dbReference type="Pfam" id="PF00691">
    <property type="entry name" value="OmpA"/>
    <property type="match status" value="1"/>
</dbReference>
<dbReference type="EMBL" id="JAOTIF010000005">
    <property type="protein sequence ID" value="MCU7549357.1"/>
    <property type="molecule type" value="Genomic_DNA"/>
</dbReference>
<reference evidence="7" key="2">
    <citation type="submission" date="2023-04" db="EMBL/GenBank/DDBJ databases">
        <title>Paracnuella aquatica gen. nov., sp. nov., a member of the family Chitinophagaceae isolated from a hot spring.</title>
        <authorList>
            <person name="Wang C."/>
        </authorList>
    </citation>
    <scope>NUCLEOTIDE SEQUENCE</scope>
    <source>
        <strain evidence="7">LB-8</strain>
    </source>
</reference>
<sequence>MNTVRQFALMLVLVGLMAGGCKTMNRSQKGAVIGAAGGGVIGGVIGRSLGNTAMGAIIGAAAGGAAGAVIGKKMDKQAEEMEEVLGDAEVKRVGEGIVVEFKDKVLFGFNRSDLGTSAQQNLDKLVNVLNKYPDTNIEILGHTDSVGSDSYNKTLSERRANAAATYLKSKGVASTRVTTKGMGETDPKSSNETEAGRAENRRVEFVITANQKMINDAKKEAGQ</sequence>
<name>A0A9X2XVJ2_9BACT</name>
<keyword evidence="2 4" id="KW-0472">Membrane</keyword>
<evidence type="ECO:0000259" key="6">
    <source>
        <dbReference type="PROSITE" id="PS51123"/>
    </source>
</evidence>
<evidence type="ECO:0000256" key="3">
    <source>
        <dbReference type="ARBA" id="ARBA00023237"/>
    </source>
</evidence>
<dbReference type="SUPFAM" id="SSF103088">
    <property type="entry name" value="OmpA-like"/>
    <property type="match status" value="1"/>
</dbReference>
<dbReference type="CDD" id="cd07185">
    <property type="entry name" value="OmpA_C-like"/>
    <property type="match status" value="1"/>
</dbReference>
<dbReference type="InterPro" id="IPR036737">
    <property type="entry name" value="OmpA-like_sf"/>
</dbReference>
<evidence type="ECO:0000313" key="7">
    <source>
        <dbReference type="EMBL" id="MCU7549357.1"/>
    </source>
</evidence>
<dbReference type="PANTHER" id="PTHR30329">
    <property type="entry name" value="STATOR ELEMENT OF FLAGELLAR MOTOR COMPLEX"/>
    <property type="match status" value="1"/>
</dbReference>
<dbReference type="PROSITE" id="PS51257">
    <property type="entry name" value="PROKAR_LIPOPROTEIN"/>
    <property type="match status" value="1"/>
</dbReference>
<feature type="region of interest" description="Disordered" evidence="5">
    <location>
        <begin position="177"/>
        <end position="201"/>
    </location>
</feature>
<reference evidence="7" key="1">
    <citation type="submission" date="2022-09" db="EMBL/GenBank/DDBJ databases">
        <authorList>
            <person name="Yuan C."/>
            <person name="Ke Z."/>
        </authorList>
    </citation>
    <scope>NUCLEOTIDE SEQUENCE</scope>
    <source>
        <strain evidence="7">LB-8</strain>
    </source>
</reference>
<dbReference type="Proteomes" id="UP001155483">
    <property type="component" value="Unassembled WGS sequence"/>
</dbReference>
<dbReference type="InterPro" id="IPR006690">
    <property type="entry name" value="OMPA-like_CS"/>
</dbReference>
<comment type="caution">
    <text evidence="7">The sequence shown here is derived from an EMBL/GenBank/DDBJ whole genome shotgun (WGS) entry which is preliminary data.</text>
</comment>
<dbReference type="RefSeq" id="WP_279296798.1">
    <property type="nucleotide sequence ID" value="NZ_JAOTIF010000005.1"/>
</dbReference>
<dbReference type="GO" id="GO:0009279">
    <property type="term" value="C:cell outer membrane"/>
    <property type="evidence" value="ECO:0007669"/>
    <property type="project" value="UniProtKB-SubCell"/>
</dbReference>
<gene>
    <name evidence="7" type="ORF">OCK74_09545</name>
</gene>
<keyword evidence="8" id="KW-1185">Reference proteome</keyword>
<comment type="subcellular location">
    <subcellularLocation>
        <location evidence="1">Cell outer membrane</location>
    </subcellularLocation>
</comment>
<evidence type="ECO:0000256" key="1">
    <source>
        <dbReference type="ARBA" id="ARBA00004442"/>
    </source>
</evidence>
<evidence type="ECO:0000256" key="4">
    <source>
        <dbReference type="PROSITE-ProRule" id="PRU00473"/>
    </source>
</evidence>
<dbReference type="PROSITE" id="PS01068">
    <property type="entry name" value="OMPA_1"/>
    <property type="match status" value="1"/>
</dbReference>
<dbReference type="InterPro" id="IPR006664">
    <property type="entry name" value="OMP_bac"/>
</dbReference>
<feature type="domain" description="OmpA-like" evidence="6">
    <location>
        <begin position="94"/>
        <end position="211"/>
    </location>
</feature>
<dbReference type="PANTHER" id="PTHR30329:SF21">
    <property type="entry name" value="LIPOPROTEIN YIAD-RELATED"/>
    <property type="match status" value="1"/>
</dbReference>
<dbReference type="AlphaFoldDB" id="A0A9X2XVJ2"/>
<dbReference type="PRINTS" id="PR01021">
    <property type="entry name" value="OMPADOMAIN"/>
</dbReference>
<evidence type="ECO:0000256" key="5">
    <source>
        <dbReference type="SAM" id="MobiDB-lite"/>
    </source>
</evidence>
<proteinExistence type="predicted"/>
<dbReference type="InterPro" id="IPR006665">
    <property type="entry name" value="OmpA-like"/>
</dbReference>
<feature type="compositionally biased region" description="Basic and acidic residues" evidence="5">
    <location>
        <begin position="183"/>
        <end position="201"/>
    </location>
</feature>
<dbReference type="InterPro" id="IPR050330">
    <property type="entry name" value="Bact_OuterMem_StrucFunc"/>
</dbReference>
<evidence type="ECO:0000256" key="2">
    <source>
        <dbReference type="ARBA" id="ARBA00023136"/>
    </source>
</evidence>
<keyword evidence="3" id="KW-0998">Cell outer membrane</keyword>
<protein>
    <submittedName>
        <fullName evidence="7">OmpA family protein</fullName>
    </submittedName>
</protein>
<accession>A0A9X2XVJ2</accession>
<dbReference type="Pfam" id="PF13488">
    <property type="entry name" value="Gly-zipper_Omp"/>
    <property type="match status" value="1"/>
</dbReference>
<dbReference type="Gene3D" id="3.30.1330.60">
    <property type="entry name" value="OmpA-like domain"/>
    <property type="match status" value="1"/>
</dbReference>
<dbReference type="InterPro" id="IPR039567">
    <property type="entry name" value="Gly-zipper"/>
</dbReference>
<dbReference type="PROSITE" id="PS51123">
    <property type="entry name" value="OMPA_2"/>
    <property type="match status" value="1"/>
</dbReference>
<organism evidence="7 8">
    <name type="scientific">Paraflavisolibacter caeni</name>
    <dbReference type="NCBI Taxonomy" id="2982496"/>
    <lineage>
        <taxon>Bacteria</taxon>
        <taxon>Pseudomonadati</taxon>
        <taxon>Bacteroidota</taxon>
        <taxon>Chitinophagia</taxon>
        <taxon>Chitinophagales</taxon>
        <taxon>Chitinophagaceae</taxon>
        <taxon>Paraflavisolibacter</taxon>
    </lineage>
</organism>
<evidence type="ECO:0000313" key="8">
    <source>
        <dbReference type="Proteomes" id="UP001155483"/>
    </source>
</evidence>